<dbReference type="AlphaFoldDB" id="A0A835GZU5"/>
<organism evidence="1 2">
    <name type="scientific">Coptis chinensis</name>
    <dbReference type="NCBI Taxonomy" id="261450"/>
    <lineage>
        <taxon>Eukaryota</taxon>
        <taxon>Viridiplantae</taxon>
        <taxon>Streptophyta</taxon>
        <taxon>Embryophyta</taxon>
        <taxon>Tracheophyta</taxon>
        <taxon>Spermatophyta</taxon>
        <taxon>Magnoliopsida</taxon>
        <taxon>Ranunculales</taxon>
        <taxon>Ranunculaceae</taxon>
        <taxon>Coptidoideae</taxon>
        <taxon>Coptis</taxon>
    </lineage>
</organism>
<dbReference type="EMBL" id="JADFTS010000009">
    <property type="protein sequence ID" value="KAF9589941.1"/>
    <property type="molecule type" value="Genomic_DNA"/>
</dbReference>
<comment type="caution">
    <text evidence="1">The sequence shown here is derived from an EMBL/GenBank/DDBJ whole genome shotgun (WGS) entry which is preliminary data.</text>
</comment>
<dbReference type="PANTHER" id="PTHR44067:SF3">
    <property type="entry name" value="OS06G0138600 PROTEIN"/>
    <property type="match status" value="1"/>
</dbReference>
<sequence length="190" mass="21220">MIFLSMMIDMDLGSGGIRIGLDIGGGSGSFAAMMHGREKFHPVDSLGEGGHQEKMEFLMFDIDRVLRAGGLFWLDNFHCVDEEKKMSLTRVIGRFGYKKLKWVVGEKIVSSGKSQVYLSAVLQKPPLPSMLATLQAKTLPRLPLTDPHLDAHIQPHVYGVGVPRHVSKTPFITKSYTQDFYQRSLLQSNN</sequence>
<gene>
    <name evidence="1" type="ORF">IFM89_029557</name>
</gene>
<name>A0A835GZU5_9MAGN</name>
<dbReference type="OrthoDB" id="1683934at2759"/>
<proteinExistence type="predicted"/>
<dbReference type="InterPro" id="IPR053223">
    <property type="entry name" value="Prob_Methyltransferase"/>
</dbReference>
<protein>
    <submittedName>
        <fullName evidence="1">Uncharacterized protein</fullName>
    </submittedName>
</protein>
<accession>A0A835GZU5</accession>
<evidence type="ECO:0000313" key="1">
    <source>
        <dbReference type="EMBL" id="KAF9589941.1"/>
    </source>
</evidence>
<dbReference type="Proteomes" id="UP000631114">
    <property type="component" value="Unassembled WGS sequence"/>
</dbReference>
<keyword evidence="2" id="KW-1185">Reference proteome</keyword>
<reference evidence="1 2" key="1">
    <citation type="submission" date="2020-10" db="EMBL/GenBank/DDBJ databases">
        <title>The Coptis chinensis genome and diversification of protoberbering-type alkaloids.</title>
        <authorList>
            <person name="Wang B."/>
            <person name="Shu S."/>
            <person name="Song C."/>
            <person name="Liu Y."/>
        </authorList>
    </citation>
    <scope>NUCLEOTIDE SEQUENCE [LARGE SCALE GENOMIC DNA]</scope>
    <source>
        <strain evidence="1">HL-2020</strain>
        <tissue evidence="1">Leaf</tissue>
    </source>
</reference>
<evidence type="ECO:0000313" key="2">
    <source>
        <dbReference type="Proteomes" id="UP000631114"/>
    </source>
</evidence>
<dbReference type="PANTHER" id="PTHR44067">
    <property type="entry name" value="S-ADENOSYL-L-METHIONINE-DEPENDENT METHYLTRANSFERASE SUPERFAMILY PROTEIN-RELATED"/>
    <property type="match status" value="1"/>
</dbReference>